<evidence type="ECO:0000313" key="2">
    <source>
        <dbReference type="EMBL" id="MET2828726.1"/>
    </source>
</evidence>
<comment type="caution">
    <text evidence="2">The sequence shown here is derived from an EMBL/GenBank/DDBJ whole genome shotgun (WGS) entry which is preliminary data.</text>
</comment>
<keyword evidence="1" id="KW-0732">Signal</keyword>
<gene>
    <name evidence="2" type="ORF">ABVQ20_17240</name>
</gene>
<organism evidence="2 3">
    <name type="scientific">Mesorhizobium shangrilense</name>
    <dbReference type="NCBI Taxonomy" id="460060"/>
    <lineage>
        <taxon>Bacteria</taxon>
        <taxon>Pseudomonadati</taxon>
        <taxon>Pseudomonadota</taxon>
        <taxon>Alphaproteobacteria</taxon>
        <taxon>Hyphomicrobiales</taxon>
        <taxon>Phyllobacteriaceae</taxon>
        <taxon>Mesorhizobium</taxon>
    </lineage>
</organism>
<feature type="signal peptide" evidence="1">
    <location>
        <begin position="1"/>
        <end position="26"/>
    </location>
</feature>
<evidence type="ECO:0000313" key="3">
    <source>
        <dbReference type="Proteomes" id="UP001548832"/>
    </source>
</evidence>
<dbReference type="PROSITE" id="PS51257">
    <property type="entry name" value="PROKAR_LIPOPROTEIN"/>
    <property type="match status" value="1"/>
</dbReference>
<protein>
    <submittedName>
        <fullName evidence="2">Uncharacterized protein</fullName>
    </submittedName>
</protein>
<name>A0ABV2DFA2_9HYPH</name>
<reference evidence="2 3" key="1">
    <citation type="submission" date="2024-06" db="EMBL/GenBank/DDBJ databases">
        <authorList>
            <person name="Kim D.-U."/>
        </authorList>
    </citation>
    <scope>NUCLEOTIDE SEQUENCE [LARGE SCALE GENOMIC DNA]</scope>
    <source>
        <strain evidence="2 3">KACC15460</strain>
    </source>
</reference>
<proteinExistence type="predicted"/>
<evidence type="ECO:0000256" key="1">
    <source>
        <dbReference type="SAM" id="SignalP"/>
    </source>
</evidence>
<sequence>MKRIRPSLAFTGIVLALACSSSTAYASGKCSPKTYREARSAISSRLLATGYSNTQVNFLMRNADRMTSALRTDELNDSGQACGIDSARAHVLGCLDRQLFPLGAGSSSPLDEMKQTKGFWGRKRLTVRELLFIGHFHACLGAAEEYLFRH</sequence>
<keyword evidence="3" id="KW-1185">Reference proteome</keyword>
<feature type="chain" id="PRO_5047104399" evidence="1">
    <location>
        <begin position="27"/>
        <end position="150"/>
    </location>
</feature>
<dbReference type="Proteomes" id="UP001548832">
    <property type="component" value="Unassembled WGS sequence"/>
</dbReference>
<dbReference type="EMBL" id="JBEWSZ010000001">
    <property type="protein sequence ID" value="MET2828726.1"/>
    <property type="molecule type" value="Genomic_DNA"/>
</dbReference>
<accession>A0ABV2DFA2</accession>
<dbReference type="RefSeq" id="WP_354460714.1">
    <property type="nucleotide sequence ID" value="NZ_JBEWSZ010000001.1"/>
</dbReference>